<feature type="region of interest" description="Disordered" evidence="1">
    <location>
        <begin position="128"/>
        <end position="211"/>
    </location>
</feature>
<feature type="non-terminal residue" evidence="2">
    <location>
        <position position="1"/>
    </location>
</feature>
<feature type="region of interest" description="Disordered" evidence="1">
    <location>
        <begin position="1"/>
        <end position="32"/>
    </location>
</feature>
<feature type="compositionally biased region" description="Pro residues" evidence="1">
    <location>
        <begin position="138"/>
        <end position="155"/>
    </location>
</feature>
<sequence length="440" mass="48229">FDQGLYKSLSSAFSPPTEEEQEEQTINPHQTRLGSSPPLFVTLLSVVFCNLFYRVITSSLSLRVSSSWCSLSISESGHGNRRRQSKRRGRDARRRDHLLAGGAPRHRGLPVEPRPVVGLHLVVPRLLHRRLPRRGRRPPPPPGPGRPPPPPPPRAPPRRARPRHGPRLRRHLPRHPPLRRRRDTRHPLVLAGPSPAALGPDPPAPVAPLLPTGHPPLRPGLLLVLRLLPLPLPPPPPHLPPHRQAPPLPLPPAPPVQPLRPRLHLLPLARVLPVGAGGGDPVHHTGLRRRLRLPLLGRGGAPVGGGPPRRAGLLPGPARRVHPPLPPRVAASPLQQRGLQRDWCVGVQLRPQRCPAAAVHGEGPGQQELGGHSRRRLLHAPWPPPARRHLPRLGQERPVTARKGAIVLALSSIHLTPPRQNGRRTPAHSQLCIIQIANYS</sequence>
<accession>A0A1D1YDE5</accession>
<feature type="region of interest" description="Disordered" evidence="1">
    <location>
        <begin position="73"/>
        <end position="112"/>
    </location>
</feature>
<feature type="compositionally biased region" description="Pro residues" evidence="1">
    <location>
        <begin position="200"/>
        <end position="211"/>
    </location>
</feature>
<protein>
    <submittedName>
        <fullName evidence="2">Uncharacterized protein</fullName>
    </submittedName>
</protein>
<evidence type="ECO:0000256" key="1">
    <source>
        <dbReference type="SAM" id="MobiDB-lite"/>
    </source>
</evidence>
<dbReference type="AlphaFoldDB" id="A0A1D1YDE5"/>
<reference evidence="2" key="1">
    <citation type="submission" date="2015-07" db="EMBL/GenBank/DDBJ databases">
        <title>Transcriptome Assembly of Anthurium amnicola.</title>
        <authorList>
            <person name="Suzuki J."/>
        </authorList>
    </citation>
    <scope>NUCLEOTIDE SEQUENCE</scope>
</reference>
<dbReference type="EMBL" id="GDJX01015277">
    <property type="protein sequence ID" value="JAT52659.1"/>
    <property type="molecule type" value="Transcribed_RNA"/>
</dbReference>
<feature type="compositionally biased region" description="Basic residues" evidence="1">
    <location>
        <begin position="128"/>
        <end position="137"/>
    </location>
</feature>
<organism evidence="2">
    <name type="scientific">Anthurium amnicola</name>
    <dbReference type="NCBI Taxonomy" id="1678845"/>
    <lineage>
        <taxon>Eukaryota</taxon>
        <taxon>Viridiplantae</taxon>
        <taxon>Streptophyta</taxon>
        <taxon>Embryophyta</taxon>
        <taxon>Tracheophyta</taxon>
        <taxon>Spermatophyta</taxon>
        <taxon>Magnoliopsida</taxon>
        <taxon>Liliopsida</taxon>
        <taxon>Araceae</taxon>
        <taxon>Pothoideae</taxon>
        <taxon>Potheae</taxon>
        <taxon>Anthurium</taxon>
    </lineage>
</organism>
<feature type="compositionally biased region" description="Basic residues" evidence="1">
    <location>
        <begin position="79"/>
        <end position="92"/>
    </location>
</feature>
<proteinExistence type="predicted"/>
<evidence type="ECO:0000313" key="2">
    <source>
        <dbReference type="EMBL" id="JAT52659.1"/>
    </source>
</evidence>
<name>A0A1D1YDE5_9ARAE</name>
<gene>
    <name evidence="2" type="ORF">g.79380</name>
</gene>
<feature type="compositionally biased region" description="Low complexity" evidence="1">
    <location>
        <begin position="187"/>
        <end position="199"/>
    </location>
</feature>
<feature type="compositionally biased region" description="Basic residues" evidence="1">
    <location>
        <begin position="156"/>
        <end position="184"/>
    </location>
</feature>